<feature type="domain" description="SbsA Ig-like" evidence="3">
    <location>
        <begin position="248"/>
        <end position="349"/>
    </location>
</feature>
<dbReference type="Pfam" id="PF13205">
    <property type="entry name" value="Big_5"/>
    <property type="match status" value="3"/>
</dbReference>
<evidence type="ECO:0000259" key="3">
    <source>
        <dbReference type="Pfam" id="PF13205"/>
    </source>
</evidence>
<evidence type="ECO:0000313" key="5">
    <source>
        <dbReference type="Proteomes" id="UP000636888"/>
    </source>
</evidence>
<keyword evidence="1 2" id="KW-0732">Signal</keyword>
<feature type="signal peptide" evidence="2">
    <location>
        <begin position="1"/>
        <end position="23"/>
    </location>
</feature>
<dbReference type="InterPro" id="IPR032812">
    <property type="entry name" value="SbsA_Ig"/>
</dbReference>
<protein>
    <submittedName>
        <fullName evidence="4">Ig-like domain-containing protein</fullName>
    </submittedName>
</protein>
<gene>
    <name evidence="4" type="ORF">JFN93_22205</name>
</gene>
<evidence type="ECO:0000256" key="2">
    <source>
        <dbReference type="SAM" id="SignalP"/>
    </source>
</evidence>
<feature type="chain" id="PRO_5035305501" evidence="2">
    <location>
        <begin position="24"/>
        <end position="1598"/>
    </location>
</feature>
<evidence type="ECO:0000313" key="4">
    <source>
        <dbReference type="EMBL" id="MBJ6727436.1"/>
    </source>
</evidence>
<dbReference type="Proteomes" id="UP000636888">
    <property type="component" value="Unassembled WGS sequence"/>
</dbReference>
<organism evidence="4 5">
    <name type="scientific">Geomesophilobacter sediminis</name>
    <dbReference type="NCBI Taxonomy" id="2798584"/>
    <lineage>
        <taxon>Bacteria</taxon>
        <taxon>Pseudomonadati</taxon>
        <taxon>Thermodesulfobacteriota</taxon>
        <taxon>Desulfuromonadia</taxon>
        <taxon>Geobacterales</taxon>
        <taxon>Geobacteraceae</taxon>
        <taxon>Geomesophilobacter</taxon>
    </lineage>
</organism>
<reference evidence="4" key="1">
    <citation type="submission" date="2020-12" db="EMBL/GenBank/DDBJ databases">
        <title>Geomonas sp. Red875, isolated from river sediment.</title>
        <authorList>
            <person name="Xu Z."/>
            <person name="Zhang Z."/>
            <person name="Masuda Y."/>
            <person name="Itoh H."/>
            <person name="Senoo K."/>
        </authorList>
    </citation>
    <scope>NUCLEOTIDE SEQUENCE</scope>
    <source>
        <strain evidence="4">Red875</strain>
    </source>
</reference>
<comment type="caution">
    <text evidence="4">The sequence shown here is derived from an EMBL/GenBank/DDBJ whole genome shotgun (WGS) entry which is preliminary data.</text>
</comment>
<evidence type="ECO:0000256" key="1">
    <source>
        <dbReference type="ARBA" id="ARBA00022729"/>
    </source>
</evidence>
<sequence>MKSILIAVLAAFILAGSALSAQAAPSVIWTSPANGATGVDPTAVTYFLAEFNENTMDASSFTGTNAGRISVSATSGSVSYTVSMLDFSWGDYALLSLSSTLQYSTTYTITINYRVKDLFGYQMGTSTLDNYSWSFTTMDKPVTDTTPPTVTSTSPVSGATGVALTAQVGIAFSEVMMASTINTSNIRVSGGVTGTVSLDGTGKVATFVPNSNLAANTTYTVTVSGVKDAAGNALAQTYTYTFKTQAADVTPPTVTSVSPIAGATSVDPSAAITATFSEGITSTTLTTSSFTVSGGVTGTVAYDPTTFTATFTPSSPLANGTNYTVTISTAVKDLAGNSLASSKTWTFTTKPAAVVPPLNDYCQVPPYVTNAGSSLKPNVLLIVDNSGSMYEFAYKAAGAGNSSYDTSYMPGNSYYGYFDSTKMYSYSTSSGGYFQIDSTKAQDNTSFWSGNFLNWLTMRRVDVIRKVLVGGKTQPRSANTANFLIPTEDPDRDFYKSYANVRYTVSAGHSTEQIYDSTHGTTYNLQVYVGNQPPQDGLVLRYSDRINFGIEIFNDGYRYENNTNSVRDGGNIVAYVGNTGTDLITKIEAANPSTWTPLAESLYEATRYFQATSSAYNGGTYSGHDPIQYKCQKNFVLILTDGESTKDENVPGTAFSGGTKVTDANFNVKTWMDSIASQEGYSSQYATLANTDLGTYYLEGVAYYAHNTDLRSDLAGKQNLTIYTVFAFDDSPVGRDLLMKTAKYGGFDDFNATGKPDSTSKWDKDGDGVPDTYYEASSGTALEGSLEAAFNSILARTASGTAASILSNSEGTGANIVQAVFFPRKYYEDSTVVDWTGEMHSLWYYIDPFINNSTVREDTDYVAGTPDPPHYLNLSKDRVVNFYYDPTQQQVLVKRYNDLKGDGQPDVDTNGDGVPDQYTFVDQVTSDQVLSIWRAGNLLWNRDISASPRTMYTQLSGTLTSFTGLDTSTATVQSLLQAANKTEADKIVSYVNGNDQSGYRNRTVTIGGVSGVWKLGDIVASTPRLQSSVRLNAYNVAPTSGYGDTSYGNDSKRTGYIYSSAYANRGMVYVGANDGMLHAFKLGTLDVTASGDKKATLSGTGLGQEVWTYIPKNALPYLRYLSDPNYNHLYFVDGTTVLNDVSIGKPSGCTETNYWNCAKDMTNGSNWRTVLIGSMGLGGASKLNGTGCKGTSCVETPILDPANNTQGVGYSSYFALDITNPNSPSLLWEFGGPGLGFSTSGTAIVKISAKKADGVTPDTTKNGRWFAVIASGPTGPIDTTAHQFQGTSSQNLTVYVLDLATGTVAATIDTLADGTKLANAFAGTITNGVIDADRRNTQAAGYYQDDAVYFGYTQLSGTTWTGGGILRLMTGENPDPTTWKLSKVIDGIGPVTTNIARLQDYQNHNLWLYFGTGRYFYNLDDAASQRLIGGLKEPCYTASNTLNPTCTTKLALSDLTNQDTIGSTIGKGWYVDLDPQDTTNNFGAERVVTDPVALTNGAVFFTTFKPTSDVCTYGGTSYMWATKYDTGGQATAAALRGKALVQVSTGSFEQITLSSAFTDKSYRRMSTPMTGKPPSDPPPIVSFSNLKPLKKILHIQEH</sequence>
<dbReference type="EMBL" id="JAEMHM010000024">
    <property type="protein sequence ID" value="MBJ6727436.1"/>
    <property type="molecule type" value="Genomic_DNA"/>
</dbReference>
<accession>A0A8J7S848</accession>
<feature type="domain" description="SbsA Ig-like" evidence="3">
    <location>
        <begin position="144"/>
        <end position="244"/>
    </location>
</feature>
<dbReference type="Gene3D" id="2.60.40.1220">
    <property type="match status" value="2"/>
</dbReference>
<dbReference type="InterPro" id="IPR014755">
    <property type="entry name" value="Cu-Rt/internalin_Ig-like"/>
</dbReference>
<keyword evidence="5" id="KW-1185">Reference proteome</keyword>
<feature type="domain" description="SbsA Ig-like" evidence="3">
    <location>
        <begin position="22"/>
        <end position="137"/>
    </location>
</feature>
<name>A0A8J7S848_9BACT</name>
<dbReference type="RefSeq" id="WP_199386578.1">
    <property type="nucleotide sequence ID" value="NZ_JAEMHM010000024.1"/>
</dbReference>
<proteinExistence type="predicted"/>